<feature type="compositionally biased region" description="Basic and acidic residues" evidence="14">
    <location>
        <begin position="301"/>
        <end position="315"/>
    </location>
</feature>
<evidence type="ECO:0000256" key="10">
    <source>
        <dbReference type="ARBA" id="ARBA00023125"/>
    </source>
</evidence>
<dbReference type="InterPro" id="IPR011011">
    <property type="entry name" value="Znf_FYVE_PHD"/>
</dbReference>
<dbReference type="GO" id="GO:0016787">
    <property type="term" value="F:hydrolase activity"/>
    <property type="evidence" value="ECO:0007669"/>
    <property type="project" value="UniProtKB-KW"/>
</dbReference>
<dbReference type="GO" id="GO:0005524">
    <property type="term" value="F:ATP binding"/>
    <property type="evidence" value="ECO:0007669"/>
    <property type="project" value="UniProtKB-KW"/>
</dbReference>
<evidence type="ECO:0000256" key="4">
    <source>
        <dbReference type="ARBA" id="ARBA00022741"/>
    </source>
</evidence>
<dbReference type="PANTHER" id="PTHR46357:SF1">
    <property type="entry name" value="TRANSCRIPTIONAL REGULATOR ATRX"/>
    <property type="match status" value="1"/>
</dbReference>
<accession>A0AAW2EGS2</accession>
<keyword evidence="7" id="KW-0378">Hydrolase</keyword>
<dbReference type="GO" id="GO:0003678">
    <property type="term" value="F:DNA helicase activity"/>
    <property type="evidence" value="ECO:0007669"/>
    <property type="project" value="UniProtKB-EC"/>
</dbReference>
<feature type="compositionally biased region" description="Polar residues" evidence="14">
    <location>
        <begin position="1"/>
        <end position="13"/>
    </location>
</feature>
<evidence type="ECO:0000256" key="12">
    <source>
        <dbReference type="ARBA" id="ARBA00023242"/>
    </source>
</evidence>
<dbReference type="GO" id="GO:0008270">
    <property type="term" value="F:zinc ion binding"/>
    <property type="evidence" value="ECO:0007669"/>
    <property type="project" value="UniProtKB-KW"/>
</dbReference>
<feature type="region of interest" description="Disordered" evidence="14">
    <location>
        <begin position="768"/>
        <end position="794"/>
    </location>
</feature>
<comment type="caution">
    <text evidence="16">The sequence shown here is derived from an EMBL/GenBank/DDBJ whole genome shotgun (WGS) entry which is preliminary data.</text>
</comment>
<dbReference type="GO" id="GO:0006338">
    <property type="term" value="P:chromatin remodeling"/>
    <property type="evidence" value="ECO:0007669"/>
    <property type="project" value="TreeGrafter"/>
</dbReference>
<dbReference type="GO" id="GO:0006281">
    <property type="term" value="P:DNA repair"/>
    <property type="evidence" value="ECO:0007669"/>
    <property type="project" value="UniProtKB-KW"/>
</dbReference>
<evidence type="ECO:0000256" key="1">
    <source>
        <dbReference type="ARBA" id="ARBA00004123"/>
    </source>
</evidence>
<feature type="region of interest" description="Disordered" evidence="14">
    <location>
        <begin position="741"/>
        <end position="760"/>
    </location>
</feature>
<dbReference type="InterPro" id="IPR052131">
    <property type="entry name" value="ATRX_domain-containing"/>
</dbReference>
<evidence type="ECO:0000259" key="15">
    <source>
        <dbReference type="PROSITE" id="PS51533"/>
    </source>
</evidence>
<evidence type="ECO:0000256" key="5">
    <source>
        <dbReference type="ARBA" id="ARBA00022763"/>
    </source>
</evidence>
<feature type="compositionally biased region" description="Basic residues" evidence="14">
    <location>
        <begin position="223"/>
        <end position="233"/>
    </location>
</feature>
<dbReference type="GO" id="GO:0005634">
    <property type="term" value="C:nucleus"/>
    <property type="evidence" value="ECO:0007669"/>
    <property type="project" value="UniProtKB-SubCell"/>
</dbReference>
<dbReference type="Proteomes" id="UP001430953">
    <property type="component" value="Unassembled WGS sequence"/>
</dbReference>
<feature type="region of interest" description="Disordered" evidence="14">
    <location>
        <begin position="372"/>
        <end position="416"/>
    </location>
</feature>
<name>A0AAW2EGS2_9HYME</name>
<evidence type="ECO:0000256" key="9">
    <source>
        <dbReference type="ARBA" id="ARBA00022840"/>
    </source>
</evidence>
<feature type="domain" description="PHD-type" evidence="15">
    <location>
        <begin position="64"/>
        <end position="202"/>
    </location>
</feature>
<evidence type="ECO:0000256" key="7">
    <source>
        <dbReference type="ARBA" id="ARBA00022801"/>
    </source>
</evidence>
<feature type="compositionally biased region" description="Polar residues" evidence="14">
    <location>
        <begin position="372"/>
        <end position="386"/>
    </location>
</feature>
<dbReference type="CDD" id="cd11726">
    <property type="entry name" value="ADDz_ATRX"/>
    <property type="match status" value="1"/>
</dbReference>
<feature type="compositionally biased region" description="Low complexity" evidence="14">
    <location>
        <begin position="387"/>
        <end position="407"/>
    </location>
</feature>
<organism evidence="16 17">
    <name type="scientific">Cardiocondyla obscurior</name>
    <dbReference type="NCBI Taxonomy" id="286306"/>
    <lineage>
        <taxon>Eukaryota</taxon>
        <taxon>Metazoa</taxon>
        <taxon>Ecdysozoa</taxon>
        <taxon>Arthropoda</taxon>
        <taxon>Hexapoda</taxon>
        <taxon>Insecta</taxon>
        <taxon>Pterygota</taxon>
        <taxon>Neoptera</taxon>
        <taxon>Endopterygota</taxon>
        <taxon>Hymenoptera</taxon>
        <taxon>Apocrita</taxon>
        <taxon>Aculeata</taxon>
        <taxon>Formicoidea</taxon>
        <taxon>Formicidae</taxon>
        <taxon>Myrmicinae</taxon>
        <taxon>Cardiocondyla</taxon>
    </lineage>
</organism>
<keyword evidence="5" id="KW-0227">DNA damage</keyword>
<keyword evidence="9" id="KW-0067">ATP-binding</keyword>
<dbReference type="InterPro" id="IPR041430">
    <property type="entry name" value="ADD_ATRX"/>
</dbReference>
<feature type="compositionally biased region" description="Polar residues" evidence="14">
    <location>
        <begin position="28"/>
        <end position="45"/>
    </location>
</feature>
<dbReference type="GO" id="GO:0031490">
    <property type="term" value="F:chromatin DNA binding"/>
    <property type="evidence" value="ECO:0007669"/>
    <property type="project" value="TreeGrafter"/>
</dbReference>
<dbReference type="GO" id="GO:0010468">
    <property type="term" value="P:regulation of gene expression"/>
    <property type="evidence" value="ECO:0007669"/>
    <property type="project" value="UniProtKB-ARBA"/>
</dbReference>
<dbReference type="GO" id="GO:0005721">
    <property type="term" value="C:pericentric heterochromatin"/>
    <property type="evidence" value="ECO:0007669"/>
    <property type="project" value="TreeGrafter"/>
</dbReference>
<evidence type="ECO:0000256" key="6">
    <source>
        <dbReference type="ARBA" id="ARBA00022771"/>
    </source>
</evidence>
<feature type="compositionally biased region" description="Pro residues" evidence="14">
    <location>
        <begin position="291"/>
        <end position="300"/>
    </location>
</feature>
<reference evidence="16 17" key="1">
    <citation type="submission" date="2023-03" db="EMBL/GenBank/DDBJ databases">
        <title>High recombination rates correlate with genetic variation in Cardiocondyla obscurior ants.</title>
        <authorList>
            <person name="Errbii M."/>
        </authorList>
    </citation>
    <scope>NUCLEOTIDE SEQUENCE [LARGE SCALE GENOMIC DNA]</scope>
    <source>
        <strain evidence="16">Alpha-2009</strain>
        <tissue evidence="16">Whole body</tissue>
    </source>
</reference>
<evidence type="ECO:0000256" key="3">
    <source>
        <dbReference type="ARBA" id="ARBA00022723"/>
    </source>
</evidence>
<keyword evidence="4" id="KW-0547">Nucleotide-binding</keyword>
<keyword evidence="8" id="KW-0862">Zinc</keyword>
<dbReference type="EMBL" id="JADYXP020000022">
    <property type="protein sequence ID" value="KAL0102909.1"/>
    <property type="molecule type" value="Genomic_DNA"/>
</dbReference>
<keyword evidence="11" id="KW-0234">DNA repair</keyword>
<dbReference type="SUPFAM" id="SSF57903">
    <property type="entry name" value="FYVE/PHD zinc finger"/>
    <property type="match status" value="1"/>
</dbReference>
<keyword evidence="10" id="KW-0238">DNA-binding</keyword>
<dbReference type="Gene3D" id="3.30.40.10">
    <property type="entry name" value="Zinc/RING finger domain, C3HC4 (zinc finger)"/>
    <property type="match status" value="1"/>
</dbReference>
<evidence type="ECO:0000256" key="8">
    <source>
        <dbReference type="ARBA" id="ARBA00022833"/>
    </source>
</evidence>
<evidence type="ECO:0000256" key="14">
    <source>
        <dbReference type="SAM" id="MobiDB-lite"/>
    </source>
</evidence>
<dbReference type="GO" id="GO:0031297">
    <property type="term" value="P:replication fork processing"/>
    <property type="evidence" value="ECO:0007669"/>
    <property type="project" value="TreeGrafter"/>
</dbReference>
<dbReference type="InterPro" id="IPR025766">
    <property type="entry name" value="ADD"/>
</dbReference>
<comment type="similarity">
    <text evidence="2">Belongs to the SNF2/RAD54 helicase family.</text>
</comment>
<keyword evidence="6" id="KW-0863">Zinc-finger</keyword>
<evidence type="ECO:0000256" key="13">
    <source>
        <dbReference type="ARBA" id="ARBA00047995"/>
    </source>
</evidence>
<comment type="catalytic activity">
    <reaction evidence="13">
        <text>ATP + H2O = ADP + phosphate + H(+)</text>
        <dbReference type="Rhea" id="RHEA:13065"/>
        <dbReference type="ChEBI" id="CHEBI:15377"/>
        <dbReference type="ChEBI" id="CHEBI:15378"/>
        <dbReference type="ChEBI" id="CHEBI:30616"/>
        <dbReference type="ChEBI" id="CHEBI:43474"/>
        <dbReference type="ChEBI" id="CHEBI:456216"/>
        <dbReference type="EC" id="3.6.4.12"/>
    </reaction>
</comment>
<dbReference type="AlphaFoldDB" id="A0AAW2EGS2"/>
<protein>
    <recommendedName>
        <fullName evidence="15">PHD-type domain-containing protein</fullName>
    </recommendedName>
</protein>
<keyword evidence="12" id="KW-0539">Nucleus</keyword>
<keyword evidence="17" id="KW-1185">Reference proteome</keyword>
<sequence length="873" mass="98526">MSEPAQESSNMDISSMLEVQVKEETENKGNATPATEQTPSEGTSTPAPPISQDEMNFYKLMFDNDVSSVRFRKLHCTACDAHIGSAPGQINNMHQHPVLRTLLCARCRDFYGDGTFEQGDDATDMFCRWCANGGNLYCCSYCSNTFCSKCIKRNFIPLVRKNIEEDEKWKCFVCNPSALYSARGVCWALLQHVQTVTRILIHDKTMSTEEVEEKMNLDESHCCGRKRSRKRRRQESNSEEEDEPLSNKLNWRYVPPPFKRQFIKKKYIRKKVKPSTQPANGIVKKEYVYKPPIPIRPRPPPGKESEKASSEKAVKPDSVISPSPNHSRVDPNLLKKQSALYHTLMNSPGAGTYIQTPVAAVNSSTRIIVPSQSKSQVTPYQSHQANSCPSQPASSFQQPPSSQPLQSTPNTMVSIPKPVDQHGRSVFLLPKPKESDVTLTPNIIDLDSDSDDEPRIVAQQNKLIANKGNNIDVNVSSNKVVPVALTWGINDDDGKWEEQPLREICSTIQKNTSISEMMLPHSQELDKLLSERKEKMCNLLNLNNGNTEVEVKQRIKQYRSNMRNTVFQLVNIYDRVVRQFAEWTRYRKIEMGEGDPFSINNKMSKTDVSLDMVCVNDSDNESEFEDQVIGPSGLIKDSNFIKDLFCRPSVVHRAVGDDSVHLSIDKAIQVYDTVSRDYEKCISYSVCMETNSSVKKTDDNTLDLPTASNKHFGKYEEQFIFYLQHAENNINNEITNETDSGEMSLQETVQTSSPLTSQVSQDLSLISTKRSNNSPEKDLSDNINSVTENDKNDTSIKSNEEIIVNSDTNTQNINIQLDNKLQQMESQKTHPDATDEKVVMSDNETKLKNKNANIINVELASTESEEDCTIIDD</sequence>
<feature type="region of interest" description="Disordered" evidence="14">
    <location>
        <begin position="222"/>
        <end position="245"/>
    </location>
</feature>
<keyword evidence="3" id="KW-0479">Metal-binding</keyword>
<evidence type="ECO:0000313" key="16">
    <source>
        <dbReference type="EMBL" id="KAL0102909.1"/>
    </source>
</evidence>
<dbReference type="InterPro" id="IPR013083">
    <property type="entry name" value="Znf_RING/FYVE/PHD"/>
</dbReference>
<dbReference type="Pfam" id="PF17981">
    <property type="entry name" value="ADD_ATRX"/>
    <property type="match status" value="1"/>
</dbReference>
<dbReference type="PROSITE" id="PS51533">
    <property type="entry name" value="ADD"/>
    <property type="match status" value="1"/>
</dbReference>
<feature type="region of interest" description="Disordered" evidence="14">
    <location>
        <begin position="1"/>
        <end position="50"/>
    </location>
</feature>
<comment type="subcellular location">
    <subcellularLocation>
        <location evidence="1">Nucleus</location>
    </subcellularLocation>
</comment>
<evidence type="ECO:0000256" key="2">
    <source>
        <dbReference type="ARBA" id="ARBA00007025"/>
    </source>
</evidence>
<proteinExistence type="inferred from homology"/>
<evidence type="ECO:0000256" key="11">
    <source>
        <dbReference type="ARBA" id="ARBA00023204"/>
    </source>
</evidence>
<gene>
    <name evidence="16" type="ORF">PUN28_018303</name>
</gene>
<dbReference type="PANTHER" id="PTHR46357">
    <property type="entry name" value="TRANSCRIPTIONAL REGULATOR ATRX"/>
    <property type="match status" value="1"/>
</dbReference>
<feature type="region of interest" description="Disordered" evidence="14">
    <location>
        <begin position="290"/>
        <end position="331"/>
    </location>
</feature>
<evidence type="ECO:0000313" key="17">
    <source>
        <dbReference type="Proteomes" id="UP001430953"/>
    </source>
</evidence>